<dbReference type="Proteomes" id="UP001282474">
    <property type="component" value="Unassembled WGS sequence"/>
</dbReference>
<keyword evidence="5 10" id="KW-0418">Kinase</keyword>
<comment type="similarity">
    <text evidence="1">Belongs to the leucine-binding protein family.</text>
</comment>
<dbReference type="SMART" id="SM00220">
    <property type="entry name" value="S_TKc"/>
    <property type="match status" value="1"/>
</dbReference>
<dbReference type="CDD" id="cd14014">
    <property type="entry name" value="STKc_PknB_like"/>
    <property type="match status" value="1"/>
</dbReference>
<evidence type="ECO:0000256" key="5">
    <source>
        <dbReference type="ARBA" id="ARBA00022777"/>
    </source>
</evidence>
<evidence type="ECO:0000256" key="6">
    <source>
        <dbReference type="ARBA" id="ARBA00022840"/>
    </source>
</evidence>
<gene>
    <name evidence="10" type="ORF">PV383_14740</name>
</gene>
<comment type="caution">
    <text evidence="10">The sequence shown here is derived from an EMBL/GenBank/DDBJ whole genome shotgun (WGS) entry which is preliminary data.</text>
</comment>
<dbReference type="CDD" id="cd06342">
    <property type="entry name" value="PBP1_ABC_LIVBP-like"/>
    <property type="match status" value="1"/>
</dbReference>
<dbReference type="EMBL" id="JARAWJ010000009">
    <property type="protein sequence ID" value="MDX3038419.1"/>
    <property type="molecule type" value="Genomic_DNA"/>
</dbReference>
<proteinExistence type="inferred from homology"/>
<dbReference type="PROSITE" id="PS00108">
    <property type="entry name" value="PROTEIN_KINASE_ST"/>
    <property type="match status" value="1"/>
</dbReference>
<dbReference type="InterPro" id="IPR017441">
    <property type="entry name" value="Protein_kinase_ATP_BS"/>
</dbReference>
<evidence type="ECO:0000313" key="11">
    <source>
        <dbReference type="Proteomes" id="UP001282474"/>
    </source>
</evidence>
<evidence type="ECO:0000259" key="9">
    <source>
        <dbReference type="PROSITE" id="PS50011"/>
    </source>
</evidence>
<evidence type="ECO:0000313" key="10">
    <source>
        <dbReference type="EMBL" id="MDX3038419.1"/>
    </source>
</evidence>
<evidence type="ECO:0000256" key="2">
    <source>
        <dbReference type="ARBA" id="ARBA00022679"/>
    </source>
</evidence>
<evidence type="ECO:0000256" key="3">
    <source>
        <dbReference type="ARBA" id="ARBA00022729"/>
    </source>
</evidence>
<dbReference type="InterPro" id="IPR011009">
    <property type="entry name" value="Kinase-like_dom_sf"/>
</dbReference>
<name>A0ABU4MPN8_9ACTN</name>
<dbReference type="GO" id="GO:0016301">
    <property type="term" value="F:kinase activity"/>
    <property type="evidence" value="ECO:0007669"/>
    <property type="project" value="UniProtKB-KW"/>
</dbReference>
<dbReference type="PROSITE" id="PS00107">
    <property type="entry name" value="PROTEIN_KINASE_ATP"/>
    <property type="match status" value="1"/>
</dbReference>
<dbReference type="InterPro" id="IPR028081">
    <property type="entry name" value="Leu-bd"/>
</dbReference>
<keyword evidence="6 7" id="KW-0067">ATP-binding</keyword>
<keyword evidence="2" id="KW-0808">Transferase</keyword>
<evidence type="ECO:0000256" key="8">
    <source>
        <dbReference type="SAM" id="MobiDB-lite"/>
    </source>
</evidence>
<dbReference type="Gene3D" id="3.40.50.2300">
    <property type="match status" value="2"/>
</dbReference>
<feature type="compositionally biased region" description="Low complexity" evidence="8">
    <location>
        <begin position="280"/>
        <end position="294"/>
    </location>
</feature>
<dbReference type="PANTHER" id="PTHR43289">
    <property type="entry name" value="MITOGEN-ACTIVATED PROTEIN KINASE KINASE KINASE 20-RELATED"/>
    <property type="match status" value="1"/>
</dbReference>
<keyword evidence="11" id="KW-1185">Reference proteome</keyword>
<organism evidence="10 11">
    <name type="scientific">Streptomyces caniscabiei</name>
    <dbReference type="NCBI Taxonomy" id="2746961"/>
    <lineage>
        <taxon>Bacteria</taxon>
        <taxon>Bacillati</taxon>
        <taxon>Actinomycetota</taxon>
        <taxon>Actinomycetes</taxon>
        <taxon>Kitasatosporales</taxon>
        <taxon>Streptomycetaceae</taxon>
        <taxon>Streptomyces</taxon>
    </lineage>
</organism>
<dbReference type="PROSITE" id="PS50011">
    <property type="entry name" value="PROTEIN_KINASE_DOM"/>
    <property type="match status" value="1"/>
</dbReference>
<feature type="compositionally biased region" description="Low complexity" evidence="8">
    <location>
        <begin position="389"/>
        <end position="400"/>
    </location>
</feature>
<feature type="region of interest" description="Disordered" evidence="8">
    <location>
        <begin position="389"/>
        <end position="435"/>
    </location>
</feature>
<accession>A0ABU4MPN8</accession>
<keyword evidence="3" id="KW-0732">Signal</keyword>
<dbReference type="InterPro" id="IPR028082">
    <property type="entry name" value="Peripla_BP_I"/>
</dbReference>
<reference evidence="10 11" key="1">
    <citation type="journal article" date="2023" name="Microb. Genom.">
        <title>Mesoterricola silvestris gen. nov., sp. nov., Mesoterricola sediminis sp. nov., Geothrix oryzae sp. nov., Geothrix edaphica sp. nov., Geothrix rubra sp. nov., and Geothrix limicola sp. nov., six novel members of Acidobacteriota isolated from soils.</title>
        <authorList>
            <person name="Weisberg A.J."/>
            <person name="Pearce E."/>
            <person name="Kramer C.G."/>
            <person name="Chang J.H."/>
            <person name="Clarke C.R."/>
        </authorList>
    </citation>
    <scope>NUCLEOTIDE SEQUENCE [LARGE SCALE GENOMIC DNA]</scope>
    <source>
        <strain evidence="10 11">NE20-4-1</strain>
    </source>
</reference>
<feature type="region of interest" description="Disordered" evidence="8">
    <location>
        <begin position="270"/>
        <end position="358"/>
    </location>
</feature>
<dbReference type="RefSeq" id="WP_237270164.1">
    <property type="nucleotide sequence ID" value="NZ_JABXWF010000002.1"/>
</dbReference>
<keyword evidence="4 7" id="KW-0547">Nucleotide-binding</keyword>
<dbReference type="SUPFAM" id="SSF53822">
    <property type="entry name" value="Periplasmic binding protein-like I"/>
    <property type="match status" value="1"/>
</dbReference>
<dbReference type="InterPro" id="IPR008271">
    <property type="entry name" value="Ser/Thr_kinase_AS"/>
</dbReference>
<dbReference type="Pfam" id="PF00069">
    <property type="entry name" value="Pkinase"/>
    <property type="match status" value="1"/>
</dbReference>
<feature type="binding site" evidence="7">
    <location>
        <position position="43"/>
    </location>
    <ligand>
        <name>ATP</name>
        <dbReference type="ChEBI" id="CHEBI:30616"/>
    </ligand>
</feature>
<evidence type="ECO:0000256" key="1">
    <source>
        <dbReference type="ARBA" id="ARBA00010062"/>
    </source>
</evidence>
<dbReference type="PANTHER" id="PTHR43289:SF34">
    <property type="entry name" value="SERINE_THREONINE-PROTEIN KINASE YBDM-RELATED"/>
    <property type="match status" value="1"/>
</dbReference>
<evidence type="ECO:0000256" key="4">
    <source>
        <dbReference type="ARBA" id="ARBA00022741"/>
    </source>
</evidence>
<evidence type="ECO:0000256" key="7">
    <source>
        <dbReference type="PROSITE-ProRule" id="PRU10141"/>
    </source>
</evidence>
<feature type="domain" description="Protein kinase" evidence="9">
    <location>
        <begin position="15"/>
        <end position="267"/>
    </location>
</feature>
<protein>
    <submittedName>
        <fullName evidence="10">Bifunctional serine/threonine-protein kinase/ABC transporter substrate-binding protein</fullName>
    </submittedName>
</protein>
<dbReference type="SUPFAM" id="SSF56112">
    <property type="entry name" value="Protein kinase-like (PK-like)"/>
    <property type="match status" value="1"/>
</dbReference>
<feature type="compositionally biased region" description="Low complexity" evidence="8">
    <location>
        <begin position="303"/>
        <end position="342"/>
    </location>
</feature>
<dbReference type="Gene3D" id="3.30.200.20">
    <property type="entry name" value="Phosphorylase Kinase, domain 1"/>
    <property type="match status" value="1"/>
</dbReference>
<dbReference type="Gene3D" id="1.10.510.10">
    <property type="entry name" value="Transferase(Phosphotransferase) domain 1"/>
    <property type="match status" value="1"/>
</dbReference>
<sequence length="838" mass="86250">MERLRSSDPARIADHRLLGRLGAGGMGVVYLARTPAGSLVALKVLAAEYAEDAGFRERFRREVEVARRVDSPWAVPLIAADADAEAPWLATAYVPGPSLAEAVAVHGPLGEHGLRVLGGRLALALAEVHRTGLVHRDLKPGNVLLAADGPRLIDFGIARAPEDSGLTATGLVVGTPGYLSPEQAEGRGGRTIGPPSDVFSLGCVLAFAATGRPPFGTGALDALLYRAVHDPADLDGVPAPLGALLSRCLEKDPAARPEVAELIRELLPAEAEAETEAEADTAAAGASPAGATDGAADEDSADEGLAGEAAAGTAEGSADAPSTTEALTAEASTTETSAETAAQPSDAPADRPGGASESWLPDEVVRLIARRSAEALALPDIDRTEISASASAAGTASETAPVSASTTTPDVGLPGTPAPRTSGPDDTVPVAASGAPAAPARRRVLLAGAGALLAAGGGATWWAVGRDGGGSGDGKATASSRRAAHIVALHGDLSGDQRDTGRAQENGLRLAVAEFNARRDAPFQVEVRAEDDGGDPAESARVAKRLADDPDVVAVVGPTTDATAQSALAAYDAALLPVVAVSPGAIALSVQGFRPFLHARLPDSLLPFYMDAFLRSTRPRRVGVVVDRAADNYGWEVSANLSKQLRAAGQPYVPRVVSTMRTGFGDTVDDLLAADIDSFAFAGLSDRGASFARTLRERGFTGARAGGPALLDARFLTAAKEAADGWTIVAPVVEPADVPEAKAFVDAYRKRWKKAPPRYAAEAYDVTSMVLTSLADLPSRSRTREDLLAALRAVKYQGVTRTYAFQKNGLPVIDGTGGYLWRVENGAFVYGGPAPLTA</sequence>
<dbReference type="Pfam" id="PF13458">
    <property type="entry name" value="Peripla_BP_6"/>
    <property type="match status" value="1"/>
</dbReference>
<dbReference type="InterPro" id="IPR000719">
    <property type="entry name" value="Prot_kinase_dom"/>
</dbReference>